<name>A0A2H0YPU3_9BACT</name>
<evidence type="ECO:0000256" key="5">
    <source>
        <dbReference type="RuleBase" id="RU003910"/>
    </source>
</evidence>
<dbReference type="PANTHER" id="PTHR13479:SF40">
    <property type="entry name" value="SMALL RIBOSOMAL SUBUNIT PROTEIN BS18M"/>
    <property type="match status" value="1"/>
</dbReference>
<dbReference type="Pfam" id="PF01084">
    <property type="entry name" value="Ribosomal_S18"/>
    <property type="match status" value="1"/>
</dbReference>
<evidence type="ECO:0000256" key="2">
    <source>
        <dbReference type="ARBA" id="ARBA00022980"/>
    </source>
</evidence>
<dbReference type="AlphaFoldDB" id="A0A2H0YPU3"/>
<proteinExistence type="inferred from homology"/>
<gene>
    <name evidence="4 6" type="primary">rpsR</name>
    <name evidence="6" type="ORF">COT26_02835</name>
</gene>
<dbReference type="InterPro" id="IPR001648">
    <property type="entry name" value="Ribosomal_bS18"/>
</dbReference>
<dbReference type="Gene3D" id="4.10.640.10">
    <property type="entry name" value="Ribosomal protein S18"/>
    <property type="match status" value="1"/>
</dbReference>
<dbReference type="SUPFAM" id="SSF46911">
    <property type="entry name" value="Ribosomal protein S18"/>
    <property type="match status" value="1"/>
</dbReference>
<evidence type="ECO:0000256" key="1">
    <source>
        <dbReference type="ARBA" id="ARBA00005589"/>
    </source>
</evidence>
<dbReference type="HAMAP" id="MF_00270">
    <property type="entry name" value="Ribosomal_bS18"/>
    <property type="match status" value="1"/>
</dbReference>
<organism evidence="6 7">
    <name type="scientific">Candidatus Kerfeldbacteria bacterium CG08_land_8_20_14_0_20_43_14</name>
    <dbReference type="NCBI Taxonomy" id="2014246"/>
    <lineage>
        <taxon>Bacteria</taxon>
        <taxon>Candidatus Kerfeldiibacteriota</taxon>
    </lineage>
</organism>
<dbReference type="GO" id="GO:0003735">
    <property type="term" value="F:structural constituent of ribosome"/>
    <property type="evidence" value="ECO:0007669"/>
    <property type="project" value="InterPro"/>
</dbReference>
<reference evidence="7" key="1">
    <citation type="submission" date="2017-09" db="EMBL/GenBank/DDBJ databases">
        <title>Depth-based differentiation of microbial function through sediment-hosted aquifers and enrichment of novel symbionts in the deep terrestrial subsurface.</title>
        <authorList>
            <person name="Probst A.J."/>
            <person name="Ladd B."/>
            <person name="Jarett J.K."/>
            <person name="Geller-Mcgrath D.E."/>
            <person name="Sieber C.M.K."/>
            <person name="Emerson J.B."/>
            <person name="Anantharaman K."/>
            <person name="Thomas B.C."/>
            <person name="Malmstrom R."/>
            <person name="Stieglmeier M."/>
            <person name="Klingl A."/>
            <person name="Woyke T."/>
            <person name="Ryan C.M."/>
            <person name="Banfield J.F."/>
        </authorList>
    </citation>
    <scope>NUCLEOTIDE SEQUENCE [LARGE SCALE GENOMIC DNA]</scope>
</reference>
<comment type="similarity">
    <text evidence="1 4 5">Belongs to the bacterial ribosomal protein bS18 family.</text>
</comment>
<sequence length="79" mass="9292">MNKSKQKTTPQTTPQFCAFCVLGTKNLDYQDTRAYQKFISSYFKILPRRRTGLCMRHQRITAEAIKRARFMALVPYTPK</sequence>
<dbReference type="Proteomes" id="UP000236845">
    <property type="component" value="Unassembled WGS sequence"/>
</dbReference>
<accession>A0A2H0YPU3</accession>
<dbReference type="GO" id="GO:0070181">
    <property type="term" value="F:small ribosomal subunit rRNA binding"/>
    <property type="evidence" value="ECO:0007669"/>
    <property type="project" value="TreeGrafter"/>
</dbReference>
<dbReference type="InterPro" id="IPR036870">
    <property type="entry name" value="Ribosomal_bS18_sf"/>
</dbReference>
<dbReference type="EMBL" id="PEXW01000064">
    <property type="protein sequence ID" value="PIS40525.1"/>
    <property type="molecule type" value="Genomic_DNA"/>
</dbReference>
<dbReference type="PRINTS" id="PR00974">
    <property type="entry name" value="RIBOSOMALS18"/>
</dbReference>
<comment type="caution">
    <text evidence="6">The sequence shown here is derived from an EMBL/GenBank/DDBJ whole genome shotgun (WGS) entry which is preliminary data.</text>
</comment>
<evidence type="ECO:0000313" key="7">
    <source>
        <dbReference type="Proteomes" id="UP000236845"/>
    </source>
</evidence>
<dbReference type="GO" id="GO:0006412">
    <property type="term" value="P:translation"/>
    <property type="evidence" value="ECO:0007669"/>
    <property type="project" value="UniProtKB-UniRule"/>
</dbReference>
<comment type="function">
    <text evidence="4">Binds as a heterodimer with protein bS6 to the central domain of the 16S rRNA, where it helps stabilize the platform of the 30S subunit.</text>
</comment>
<evidence type="ECO:0000313" key="6">
    <source>
        <dbReference type="EMBL" id="PIS40525.1"/>
    </source>
</evidence>
<evidence type="ECO:0000256" key="3">
    <source>
        <dbReference type="ARBA" id="ARBA00023274"/>
    </source>
</evidence>
<keyword evidence="4" id="KW-0699">rRNA-binding</keyword>
<keyword evidence="4" id="KW-0694">RNA-binding</keyword>
<protein>
    <recommendedName>
        <fullName evidence="4">Small ribosomal subunit protein bS18</fullName>
    </recommendedName>
</protein>
<dbReference type="GO" id="GO:0022627">
    <property type="term" value="C:cytosolic small ribosomal subunit"/>
    <property type="evidence" value="ECO:0007669"/>
    <property type="project" value="TreeGrafter"/>
</dbReference>
<dbReference type="PANTHER" id="PTHR13479">
    <property type="entry name" value="30S RIBOSOMAL PROTEIN S18"/>
    <property type="match status" value="1"/>
</dbReference>
<comment type="subunit">
    <text evidence="4">Part of the 30S ribosomal subunit. Forms a tight heterodimer with protein bS6.</text>
</comment>
<evidence type="ECO:0000256" key="4">
    <source>
        <dbReference type="HAMAP-Rule" id="MF_00270"/>
    </source>
</evidence>
<dbReference type="NCBIfam" id="TIGR00165">
    <property type="entry name" value="S18"/>
    <property type="match status" value="1"/>
</dbReference>
<keyword evidence="2 4" id="KW-0689">Ribosomal protein</keyword>
<keyword evidence="3 4" id="KW-0687">Ribonucleoprotein</keyword>